<evidence type="ECO:0000313" key="8">
    <source>
        <dbReference type="Proteomes" id="UP000632195"/>
    </source>
</evidence>
<feature type="transmembrane region" description="Helical" evidence="5">
    <location>
        <begin position="245"/>
        <end position="267"/>
    </location>
</feature>
<feature type="transmembrane region" description="Helical" evidence="5">
    <location>
        <begin position="75"/>
        <end position="97"/>
    </location>
</feature>
<dbReference type="EMBL" id="BMNY01000002">
    <property type="protein sequence ID" value="GGM76886.1"/>
    <property type="molecule type" value="Genomic_DNA"/>
</dbReference>
<evidence type="ECO:0000256" key="3">
    <source>
        <dbReference type="ARBA" id="ARBA00022989"/>
    </source>
</evidence>
<dbReference type="RefSeq" id="WP_188681498.1">
    <property type="nucleotide sequence ID" value="NZ_BMNY01000002.1"/>
</dbReference>
<comment type="caution">
    <text evidence="7">The sequence shown here is derived from an EMBL/GenBank/DDBJ whole genome shotgun (WGS) entry which is preliminary data.</text>
</comment>
<feature type="transmembrane region" description="Helical" evidence="5">
    <location>
        <begin position="187"/>
        <end position="205"/>
    </location>
</feature>
<comment type="subcellular location">
    <subcellularLocation>
        <location evidence="5">Cell membrane</location>
        <topology evidence="5">Multi-pass membrane protein</topology>
    </subcellularLocation>
    <subcellularLocation>
        <location evidence="1">Membrane</location>
        <topology evidence="1">Multi-pass membrane protein</topology>
    </subcellularLocation>
</comment>
<dbReference type="PANTHER" id="PTHR43879:SF1">
    <property type="entry name" value="GLUCOSE IMPORT SYSTEM PERMEASE PROTEIN GLCU"/>
    <property type="match status" value="1"/>
</dbReference>
<dbReference type="Pfam" id="PF00528">
    <property type="entry name" value="BPD_transp_1"/>
    <property type="match status" value="1"/>
</dbReference>
<dbReference type="GO" id="GO:0055085">
    <property type="term" value="P:transmembrane transport"/>
    <property type="evidence" value="ECO:0007669"/>
    <property type="project" value="InterPro"/>
</dbReference>
<dbReference type="NCBIfam" id="NF040932">
    <property type="entry name" value="ABC_arch_GlcU"/>
    <property type="match status" value="1"/>
</dbReference>
<protein>
    <submittedName>
        <fullName evidence="7">ABC transporter permease</fullName>
    </submittedName>
</protein>
<dbReference type="CDD" id="cd06261">
    <property type="entry name" value="TM_PBP2"/>
    <property type="match status" value="1"/>
</dbReference>
<keyword evidence="3 5" id="KW-1133">Transmembrane helix</keyword>
<comment type="similarity">
    <text evidence="5">Belongs to the binding-protein-dependent transport system permease family.</text>
</comment>
<feature type="transmembrane region" description="Helical" evidence="5">
    <location>
        <begin position="141"/>
        <end position="166"/>
    </location>
</feature>
<dbReference type="SUPFAM" id="SSF161098">
    <property type="entry name" value="MetI-like"/>
    <property type="match status" value="1"/>
</dbReference>
<feature type="transmembrane region" description="Helical" evidence="5">
    <location>
        <begin position="102"/>
        <end position="121"/>
    </location>
</feature>
<sequence length="279" mass="30488">MPRSKPIIMARRVVKYVILSFLAVVWLIPVYALVIDGLKTNIGVLSTPVLKPASFSILPMKVVLSALSTPIVNSILYVIPVALISTFLGALAAYYFYKVTSFINNVIFTIIAIATFVPYQITLVPLIRLTVAMNIFDSTAGLIFAFLIFYLPTGALLMSIFLAVLPRTTLESARIDGASDFRIFSRIVLPLTMPGLISTFIFVLIESWNNFFIPLVLISSPSKRTASVALLSFTGGYGTLYNESFAAAFLASLIPLVIFIFLGRYFIRGLLAFGSGAKG</sequence>
<keyword evidence="5" id="KW-0813">Transport</keyword>
<evidence type="ECO:0000313" key="7">
    <source>
        <dbReference type="EMBL" id="GGM76886.1"/>
    </source>
</evidence>
<dbReference type="PANTHER" id="PTHR43879">
    <property type="entry name" value="ABC TRANSPORTER PERMEASE PROTEIN"/>
    <property type="match status" value="1"/>
</dbReference>
<name>A0AA37BT63_9ARCH</name>
<dbReference type="AlphaFoldDB" id="A0AA37BT63"/>
<reference evidence="7" key="1">
    <citation type="journal article" date="2014" name="Int. J. Syst. Evol. Microbiol.">
        <title>Complete genome sequence of Corynebacterium casei LMG S-19264T (=DSM 44701T), isolated from a smear-ripened cheese.</title>
        <authorList>
            <consortium name="US DOE Joint Genome Institute (JGI-PGF)"/>
            <person name="Walter F."/>
            <person name="Albersmeier A."/>
            <person name="Kalinowski J."/>
            <person name="Ruckert C."/>
        </authorList>
    </citation>
    <scope>NUCLEOTIDE SEQUENCE</scope>
    <source>
        <strain evidence="7">JCM 13583</strain>
    </source>
</reference>
<dbReference type="Gene3D" id="1.10.3720.10">
    <property type="entry name" value="MetI-like"/>
    <property type="match status" value="1"/>
</dbReference>
<evidence type="ECO:0000256" key="5">
    <source>
        <dbReference type="RuleBase" id="RU363032"/>
    </source>
</evidence>
<keyword evidence="4 5" id="KW-0472">Membrane</keyword>
<dbReference type="Proteomes" id="UP000632195">
    <property type="component" value="Unassembled WGS sequence"/>
</dbReference>
<dbReference type="InterPro" id="IPR000515">
    <property type="entry name" value="MetI-like"/>
</dbReference>
<feature type="domain" description="ABC transmembrane type-1" evidence="6">
    <location>
        <begin position="71"/>
        <end position="262"/>
    </location>
</feature>
<dbReference type="InterPro" id="IPR054927">
    <property type="entry name" value="GlcU_transporter"/>
</dbReference>
<evidence type="ECO:0000256" key="4">
    <source>
        <dbReference type="ARBA" id="ARBA00023136"/>
    </source>
</evidence>
<gene>
    <name evidence="7" type="ORF">GCM10007108_13730</name>
</gene>
<evidence type="ECO:0000259" key="6">
    <source>
        <dbReference type="PROSITE" id="PS50928"/>
    </source>
</evidence>
<reference evidence="7" key="2">
    <citation type="submission" date="2022-09" db="EMBL/GenBank/DDBJ databases">
        <authorList>
            <person name="Sun Q."/>
            <person name="Ohkuma M."/>
        </authorList>
    </citation>
    <scope>NUCLEOTIDE SEQUENCE</scope>
    <source>
        <strain evidence="7">JCM 13583</strain>
    </source>
</reference>
<organism evidence="7 8">
    <name type="scientific">Thermogymnomonas acidicola</name>
    <dbReference type="NCBI Taxonomy" id="399579"/>
    <lineage>
        <taxon>Archaea</taxon>
        <taxon>Methanobacteriati</taxon>
        <taxon>Thermoplasmatota</taxon>
        <taxon>Thermoplasmata</taxon>
        <taxon>Thermoplasmatales</taxon>
        <taxon>Thermogymnomonas</taxon>
    </lineage>
</organism>
<evidence type="ECO:0000256" key="1">
    <source>
        <dbReference type="ARBA" id="ARBA00004141"/>
    </source>
</evidence>
<dbReference type="PROSITE" id="PS50928">
    <property type="entry name" value="ABC_TM1"/>
    <property type="match status" value="1"/>
</dbReference>
<accession>A0AA37BT63</accession>
<evidence type="ECO:0000256" key="2">
    <source>
        <dbReference type="ARBA" id="ARBA00022692"/>
    </source>
</evidence>
<keyword evidence="2 5" id="KW-0812">Transmembrane</keyword>
<keyword evidence="8" id="KW-1185">Reference proteome</keyword>
<proteinExistence type="inferred from homology"/>
<dbReference type="InterPro" id="IPR035906">
    <property type="entry name" value="MetI-like_sf"/>
</dbReference>
<dbReference type="GO" id="GO:0005886">
    <property type="term" value="C:plasma membrane"/>
    <property type="evidence" value="ECO:0007669"/>
    <property type="project" value="UniProtKB-SubCell"/>
</dbReference>